<evidence type="ECO:0000256" key="1">
    <source>
        <dbReference type="ARBA" id="ARBA00001938"/>
    </source>
</evidence>
<dbReference type="GO" id="GO:0005739">
    <property type="term" value="C:mitochondrion"/>
    <property type="evidence" value="ECO:0000318"/>
    <property type="project" value="GO_Central"/>
</dbReference>
<dbReference type="AlphaFoldDB" id="A9V7E1"/>
<name>A9V7E1_MONBE</name>
<keyword evidence="7" id="KW-0450">Lipoyl</keyword>
<keyword evidence="5" id="KW-0816">Tricarboxylic acid cycle</keyword>
<dbReference type="GO" id="GO:0004149">
    <property type="term" value="F:dihydrolipoyllysine-residue succinyltransferase activity"/>
    <property type="evidence" value="ECO:0000318"/>
    <property type="project" value="GO_Central"/>
</dbReference>
<evidence type="ECO:0000256" key="10">
    <source>
        <dbReference type="SAM" id="Phobius"/>
    </source>
</evidence>
<keyword evidence="10" id="KW-0472">Membrane</keyword>
<dbReference type="InterPro" id="IPR050537">
    <property type="entry name" value="2-oxoacid_dehydrogenase"/>
</dbReference>
<proteinExistence type="inferred from homology"/>
<dbReference type="RefSeq" id="XP_001748612.1">
    <property type="nucleotide sequence ID" value="XM_001748560.1"/>
</dbReference>
<gene>
    <name evidence="12" type="ORF">MONBRDRAFT_10839</name>
</gene>
<evidence type="ECO:0000256" key="3">
    <source>
        <dbReference type="ARBA" id="ARBA00007317"/>
    </source>
</evidence>
<comment type="cofactor">
    <cofactor evidence="1">
        <name>(R)-lipoate</name>
        <dbReference type="ChEBI" id="CHEBI:83088"/>
    </cofactor>
</comment>
<organism evidence="12 13">
    <name type="scientific">Monosiga brevicollis</name>
    <name type="common">Choanoflagellate</name>
    <dbReference type="NCBI Taxonomy" id="81824"/>
    <lineage>
        <taxon>Eukaryota</taxon>
        <taxon>Choanoflagellata</taxon>
        <taxon>Craspedida</taxon>
        <taxon>Salpingoecidae</taxon>
        <taxon>Monosiga</taxon>
    </lineage>
</organism>
<feature type="transmembrane region" description="Helical" evidence="10">
    <location>
        <begin position="12"/>
        <end position="37"/>
    </location>
</feature>
<feature type="domain" description="2-oxoacid dehydrogenase acyltransferase catalytic" evidence="11">
    <location>
        <begin position="125"/>
        <end position="228"/>
    </location>
</feature>
<feature type="domain" description="2-oxoacid dehydrogenase acyltransferase catalytic" evidence="11">
    <location>
        <begin position="274"/>
        <end position="358"/>
    </location>
</feature>
<dbReference type="EMBL" id="CH991565">
    <property type="protein sequence ID" value="EDQ86499.1"/>
    <property type="molecule type" value="Genomic_DNA"/>
</dbReference>
<evidence type="ECO:0000256" key="7">
    <source>
        <dbReference type="ARBA" id="ARBA00022823"/>
    </source>
</evidence>
<evidence type="ECO:0000256" key="2">
    <source>
        <dbReference type="ARBA" id="ARBA00005145"/>
    </source>
</evidence>
<dbReference type="InParanoid" id="A9V7E1"/>
<keyword evidence="10" id="KW-1133">Transmembrane helix</keyword>
<evidence type="ECO:0000256" key="6">
    <source>
        <dbReference type="ARBA" id="ARBA00022679"/>
    </source>
</evidence>
<dbReference type="Pfam" id="PF00198">
    <property type="entry name" value="2-oxoacid_dh"/>
    <property type="match status" value="2"/>
</dbReference>
<dbReference type="GO" id="GO:0006099">
    <property type="term" value="P:tricarboxylic acid cycle"/>
    <property type="evidence" value="ECO:0000318"/>
    <property type="project" value="GO_Central"/>
</dbReference>
<protein>
    <recommendedName>
        <fullName evidence="4">dihydrolipoyllysine-residue succinyltransferase</fullName>
        <ecNumber evidence="4">2.3.1.61</ecNumber>
    </recommendedName>
    <alternativeName>
        <fullName evidence="9">2-oxoglutarate dehydrogenase complex component E2</fullName>
    </alternativeName>
</protein>
<dbReference type="STRING" id="81824.A9V7E1"/>
<evidence type="ECO:0000313" key="13">
    <source>
        <dbReference type="Proteomes" id="UP000001357"/>
    </source>
</evidence>
<feature type="transmembrane region" description="Helical" evidence="10">
    <location>
        <begin position="49"/>
        <end position="68"/>
    </location>
</feature>
<feature type="transmembrane region" description="Helical" evidence="10">
    <location>
        <begin position="74"/>
        <end position="90"/>
    </location>
</feature>
<evidence type="ECO:0000256" key="8">
    <source>
        <dbReference type="ARBA" id="ARBA00023315"/>
    </source>
</evidence>
<reference evidence="12 13" key="1">
    <citation type="journal article" date="2008" name="Nature">
        <title>The genome of the choanoflagellate Monosiga brevicollis and the origin of metazoans.</title>
        <authorList>
            <consortium name="JGI Sequencing"/>
            <person name="King N."/>
            <person name="Westbrook M.J."/>
            <person name="Young S.L."/>
            <person name="Kuo A."/>
            <person name="Abedin M."/>
            <person name="Chapman J."/>
            <person name="Fairclough S."/>
            <person name="Hellsten U."/>
            <person name="Isogai Y."/>
            <person name="Letunic I."/>
            <person name="Marr M."/>
            <person name="Pincus D."/>
            <person name="Putnam N."/>
            <person name="Rokas A."/>
            <person name="Wright K.J."/>
            <person name="Zuzow R."/>
            <person name="Dirks W."/>
            <person name="Good M."/>
            <person name="Goodstein D."/>
            <person name="Lemons D."/>
            <person name="Li W."/>
            <person name="Lyons J.B."/>
            <person name="Morris A."/>
            <person name="Nichols S."/>
            <person name="Richter D.J."/>
            <person name="Salamov A."/>
            <person name="Bork P."/>
            <person name="Lim W.A."/>
            <person name="Manning G."/>
            <person name="Miller W.T."/>
            <person name="McGinnis W."/>
            <person name="Shapiro H."/>
            <person name="Tjian R."/>
            <person name="Grigoriev I.V."/>
            <person name="Rokhsar D."/>
        </authorList>
    </citation>
    <scope>NUCLEOTIDE SEQUENCE [LARGE SCALE GENOMIC DNA]</scope>
    <source>
        <strain evidence="13">MX1 / ATCC 50154</strain>
    </source>
</reference>
<dbReference type="PANTHER" id="PTHR43416:SF5">
    <property type="entry name" value="DIHYDROLIPOYLLYSINE-RESIDUE SUCCINYLTRANSFERASE COMPONENT OF 2-OXOGLUTARATE DEHYDROGENASE COMPLEX, MITOCHONDRIAL"/>
    <property type="match status" value="1"/>
</dbReference>
<dbReference type="InterPro" id="IPR023213">
    <property type="entry name" value="CAT-like_dom_sf"/>
</dbReference>
<sequence length="361" mass="40248">MGKLWTALNVLLFFRVFFPGVDTGAVICGMLALYMGVIVWMRPPSPSNFWLTAIALALLVGDGVRAYLSDSFSWFRFYLLFGVLLVAFRLDSRFRWDSKMATRRKLMISTWGTSSEGTIYGSLIIKAQALLDYVERKRKETGKKITVTHCCLKCFGLVLAEHPNVNGRLVFGRYYTADTVDIGCLVSIETKRGPDLGLTKLTRANERSVTEIADELQRAAEKLRAGKDQDHNKQKPALSWLPTFLLEPVIHLTGWLGSIGVAIPALGVKPYPFGTIYVTSIGMLGLDSANVPFSPFARVPLLMTIGKIDDKPAVVDGQLAIEKQLPLTVTVDHRFLDGSEGSRMLAKIREILEHPEQYFDE</sequence>
<dbReference type="Gene3D" id="3.30.559.10">
    <property type="entry name" value="Chloramphenicol acetyltransferase-like domain"/>
    <property type="match status" value="1"/>
</dbReference>
<comment type="pathway">
    <text evidence="2">Amino-acid degradation; L-lysine degradation via saccharopine pathway; glutaryl-CoA from L-lysine: step 6/6.</text>
</comment>
<keyword evidence="8" id="KW-0012">Acyltransferase</keyword>
<dbReference type="EC" id="2.3.1.61" evidence="4"/>
<dbReference type="PANTHER" id="PTHR43416">
    <property type="entry name" value="DIHYDROLIPOYLLYSINE-RESIDUE SUCCINYLTRANSFERASE COMPONENT OF 2-OXOGLUTARATE DEHYDROGENASE COMPLEX, MITOCHONDRIAL-RELATED"/>
    <property type="match status" value="1"/>
</dbReference>
<keyword evidence="6" id="KW-0808">Transferase</keyword>
<dbReference type="GeneID" id="5893890"/>
<dbReference type="OMA" id="RRCPDAN"/>
<dbReference type="SUPFAM" id="SSF52777">
    <property type="entry name" value="CoA-dependent acyltransferases"/>
    <property type="match status" value="1"/>
</dbReference>
<dbReference type="InterPro" id="IPR001078">
    <property type="entry name" value="2-oxoacid_DH_actylTfrase"/>
</dbReference>
<evidence type="ECO:0000313" key="12">
    <source>
        <dbReference type="EMBL" id="EDQ86499.1"/>
    </source>
</evidence>
<evidence type="ECO:0000256" key="5">
    <source>
        <dbReference type="ARBA" id="ARBA00022532"/>
    </source>
</evidence>
<evidence type="ECO:0000256" key="4">
    <source>
        <dbReference type="ARBA" id="ARBA00012945"/>
    </source>
</evidence>
<keyword evidence="13" id="KW-1185">Reference proteome</keyword>
<dbReference type="eggNOG" id="ENOG502S15V">
    <property type="taxonomic scope" value="Eukaryota"/>
</dbReference>
<keyword evidence="10" id="KW-0812">Transmembrane</keyword>
<comment type="similarity">
    <text evidence="3">Belongs to the 2-oxoacid dehydrogenase family.</text>
</comment>
<evidence type="ECO:0000256" key="9">
    <source>
        <dbReference type="ARBA" id="ARBA00032406"/>
    </source>
</evidence>
<evidence type="ECO:0000259" key="11">
    <source>
        <dbReference type="Pfam" id="PF00198"/>
    </source>
</evidence>
<dbReference type="KEGG" id="mbr:MONBRDRAFT_10839"/>
<accession>A9V7E1</accession>
<dbReference type="Proteomes" id="UP000001357">
    <property type="component" value="Unassembled WGS sequence"/>
</dbReference>